<dbReference type="GeneID" id="78527081"/>
<gene>
    <name evidence="1" type="ORF">SP6_17_01400</name>
</gene>
<dbReference type="Proteomes" id="UP000032025">
    <property type="component" value="Unassembled WGS sequence"/>
</dbReference>
<evidence type="ECO:0000313" key="1">
    <source>
        <dbReference type="EMBL" id="GAN13421.1"/>
    </source>
</evidence>
<dbReference type="RefSeq" id="WP_007403876.1">
    <property type="nucleotide sequence ID" value="NZ_BBJS01000017.1"/>
</dbReference>
<dbReference type="InterPro" id="IPR021251">
    <property type="entry name" value="DUF2793"/>
</dbReference>
<proteinExistence type="predicted"/>
<comment type="caution">
    <text evidence="1">The sequence shown here is derived from an EMBL/GenBank/DDBJ whole genome shotgun (WGS) entry which is preliminary data.</text>
</comment>
<organism evidence="1 2">
    <name type="scientific">Sphingomonas paucimobilis NBRC 13935</name>
    <dbReference type="NCBI Taxonomy" id="1219050"/>
    <lineage>
        <taxon>Bacteria</taxon>
        <taxon>Pseudomonadati</taxon>
        <taxon>Pseudomonadota</taxon>
        <taxon>Alphaproteobacteria</taxon>
        <taxon>Sphingomonadales</taxon>
        <taxon>Sphingomonadaceae</taxon>
        <taxon>Sphingomonas</taxon>
    </lineage>
</organism>
<dbReference type="AlphaFoldDB" id="A0A0C9MRQ0"/>
<evidence type="ECO:0000313" key="2">
    <source>
        <dbReference type="Proteomes" id="UP000032025"/>
    </source>
</evidence>
<dbReference type="EMBL" id="BBJS01000017">
    <property type="protein sequence ID" value="GAN13421.1"/>
    <property type="molecule type" value="Genomic_DNA"/>
</dbReference>
<accession>A0A0C9MRQ0</accession>
<keyword evidence="2" id="KW-1185">Reference proteome</keyword>
<reference evidence="1 2" key="1">
    <citation type="submission" date="2014-08" db="EMBL/GenBank/DDBJ databases">
        <title>Whole genome shotgun sequence of Sphingomonas paucimobilis NBRC 13935.</title>
        <authorList>
            <person name="Hosoyama A."/>
            <person name="Hashimoto M."/>
            <person name="Hosoyama Y."/>
            <person name="Noguchi M."/>
            <person name="Uohara A."/>
            <person name="Ohji S."/>
            <person name="Katano-Makiyama Y."/>
            <person name="Ichikawa N."/>
            <person name="Kimura A."/>
            <person name="Yamazoe A."/>
            <person name="Fujita N."/>
        </authorList>
    </citation>
    <scope>NUCLEOTIDE SEQUENCE [LARGE SCALE GENOMIC DNA]</scope>
    <source>
        <strain evidence="1 2">NBRC 13935</strain>
    </source>
</reference>
<dbReference type="Pfam" id="PF10983">
    <property type="entry name" value="DUF2793"/>
    <property type="match status" value="1"/>
</dbReference>
<protein>
    <submittedName>
        <fullName evidence="1">DNA, contig: SP617</fullName>
    </submittedName>
</protein>
<name>A0A0C9MRQ0_SPHPI</name>
<sequence>MTDATPRWLLPFLAVGQAQKEWTHNEALVLVDLLTHPCVEAVGVNAPPVAPALGQCWIVGDSPTGEWIGHVRALAAWTDGGWRFLSPRVGLKVWSRADRYHCHWDGDLWQRGLVPALSIQVEGKKVVGAQQLGIPIPAGGQVIDSEARLALKAVIEALQAHGLLAGA</sequence>